<feature type="non-terminal residue" evidence="1">
    <location>
        <position position="59"/>
    </location>
</feature>
<reference evidence="1 2" key="1">
    <citation type="submission" date="2024-02" db="EMBL/GenBank/DDBJ databases">
        <authorList>
            <person name="Vignale AGUSTIN F."/>
            <person name="Sosa J E."/>
            <person name="Modenutti C."/>
        </authorList>
    </citation>
    <scope>NUCLEOTIDE SEQUENCE [LARGE SCALE GENOMIC DNA]</scope>
</reference>
<gene>
    <name evidence="1" type="ORF">ILEXP_LOCUS5011</name>
</gene>
<organism evidence="1 2">
    <name type="scientific">Ilex paraguariensis</name>
    <name type="common">yerba mate</name>
    <dbReference type="NCBI Taxonomy" id="185542"/>
    <lineage>
        <taxon>Eukaryota</taxon>
        <taxon>Viridiplantae</taxon>
        <taxon>Streptophyta</taxon>
        <taxon>Embryophyta</taxon>
        <taxon>Tracheophyta</taxon>
        <taxon>Spermatophyta</taxon>
        <taxon>Magnoliopsida</taxon>
        <taxon>eudicotyledons</taxon>
        <taxon>Gunneridae</taxon>
        <taxon>Pentapetalae</taxon>
        <taxon>asterids</taxon>
        <taxon>campanulids</taxon>
        <taxon>Aquifoliales</taxon>
        <taxon>Aquifoliaceae</taxon>
        <taxon>Ilex</taxon>
    </lineage>
</organism>
<dbReference type="AlphaFoldDB" id="A0ABC8R310"/>
<dbReference type="Proteomes" id="UP001642360">
    <property type="component" value="Unassembled WGS sequence"/>
</dbReference>
<dbReference type="EMBL" id="CAUOFW020000848">
    <property type="protein sequence ID" value="CAK9137955.1"/>
    <property type="molecule type" value="Genomic_DNA"/>
</dbReference>
<keyword evidence="2" id="KW-1185">Reference proteome</keyword>
<proteinExistence type="predicted"/>
<sequence length="59" mass="6422">RSLLSSEKKSRELRGVVLGEWHTVHASRVCEKEALGAQAVATPILASKPGERGRRTGVR</sequence>
<accession>A0ABC8R310</accession>
<name>A0ABC8R310_9AQUA</name>
<feature type="non-terminal residue" evidence="1">
    <location>
        <position position="1"/>
    </location>
</feature>
<comment type="caution">
    <text evidence="1">The sequence shown here is derived from an EMBL/GenBank/DDBJ whole genome shotgun (WGS) entry which is preliminary data.</text>
</comment>
<protein>
    <submittedName>
        <fullName evidence="1">Uncharacterized protein</fullName>
    </submittedName>
</protein>
<evidence type="ECO:0000313" key="2">
    <source>
        <dbReference type="Proteomes" id="UP001642360"/>
    </source>
</evidence>
<evidence type="ECO:0000313" key="1">
    <source>
        <dbReference type="EMBL" id="CAK9137955.1"/>
    </source>
</evidence>